<evidence type="ECO:0000313" key="4">
    <source>
        <dbReference type="EMBL" id="NVK80258.1"/>
    </source>
</evidence>
<dbReference type="InterPro" id="IPR015422">
    <property type="entry name" value="PyrdxlP-dep_Trfase_small"/>
</dbReference>
<dbReference type="GO" id="GO:0008483">
    <property type="term" value="F:transaminase activity"/>
    <property type="evidence" value="ECO:0007669"/>
    <property type="project" value="UniProtKB-KW"/>
</dbReference>
<dbReference type="Gene3D" id="3.40.640.10">
    <property type="entry name" value="Type I PLP-dependent aspartate aminotransferase-like (Major domain)"/>
    <property type="match status" value="1"/>
</dbReference>
<evidence type="ECO:0000313" key="5">
    <source>
        <dbReference type="Proteomes" id="UP000587462"/>
    </source>
</evidence>
<dbReference type="Pfam" id="PF01041">
    <property type="entry name" value="DegT_DnrJ_EryC1"/>
    <property type="match status" value="1"/>
</dbReference>
<keyword evidence="1 3" id="KW-0663">Pyridoxal phosphate</keyword>
<dbReference type="GO" id="GO:0030170">
    <property type="term" value="F:pyridoxal phosphate binding"/>
    <property type="evidence" value="ECO:0007669"/>
    <property type="project" value="TreeGrafter"/>
</dbReference>
<organism evidence="4 5">
    <name type="scientific">Streptomyces morookaense</name>
    <name type="common">Streptoverticillium morookaense</name>
    <dbReference type="NCBI Taxonomy" id="1970"/>
    <lineage>
        <taxon>Bacteria</taxon>
        <taxon>Bacillati</taxon>
        <taxon>Actinomycetota</taxon>
        <taxon>Actinomycetes</taxon>
        <taxon>Kitasatosporales</taxon>
        <taxon>Streptomycetaceae</taxon>
        <taxon>Streptomyces</taxon>
    </lineage>
</organism>
<dbReference type="PANTHER" id="PTHR30244:SF36">
    <property type="entry name" value="3-OXO-GLUCOSE-6-PHOSPHATE:GLUTAMATE AMINOTRANSFERASE"/>
    <property type="match status" value="1"/>
</dbReference>
<gene>
    <name evidence="4" type="ORF">HG542_21715</name>
</gene>
<dbReference type="PANTHER" id="PTHR30244">
    <property type="entry name" value="TRANSAMINASE"/>
    <property type="match status" value="1"/>
</dbReference>
<keyword evidence="4" id="KW-0808">Transferase</keyword>
<evidence type="ECO:0000256" key="3">
    <source>
        <dbReference type="RuleBase" id="RU004508"/>
    </source>
</evidence>
<evidence type="ECO:0000256" key="1">
    <source>
        <dbReference type="ARBA" id="ARBA00022898"/>
    </source>
</evidence>
<comment type="caution">
    <text evidence="4">The sequence shown here is derived from an EMBL/GenBank/DDBJ whole genome shotgun (WGS) entry which is preliminary data.</text>
</comment>
<dbReference type="Gene3D" id="3.90.1150.10">
    <property type="entry name" value="Aspartate Aminotransferase, domain 1"/>
    <property type="match status" value="1"/>
</dbReference>
<evidence type="ECO:0000256" key="2">
    <source>
        <dbReference type="ARBA" id="ARBA00037999"/>
    </source>
</evidence>
<dbReference type="EMBL" id="JABBXF010000049">
    <property type="protein sequence ID" value="NVK80258.1"/>
    <property type="molecule type" value="Genomic_DNA"/>
</dbReference>
<dbReference type="InterPro" id="IPR015421">
    <property type="entry name" value="PyrdxlP-dep_Trfase_major"/>
</dbReference>
<dbReference type="PIRSF" id="PIRSF000390">
    <property type="entry name" value="PLP_StrS"/>
    <property type="match status" value="1"/>
</dbReference>
<dbReference type="Proteomes" id="UP000587462">
    <property type="component" value="Unassembled WGS sequence"/>
</dbReference>
<proteinExistence type="inferred from homology"/>
<dbReference type="GO" id="GO:0000271">
    <property type="term" value="P:polysaccharide biosynthetic process"/>
    <property type="evidence" value="ECO:0007669"/>
    <property type="project" value="TreeGrafter"/>
</dbReference>
<dbReference type="InterPro" id="IPR015424">
    <property type="entry name" value="PyrdxlP-dep_Trfase"/>
</dbReference>
<keyword evidence="5" id="KW-1185">Reference proteome</keyword>
<dbReference type="RefSeq" id="WP_171083990.1">
    <property type="nucleotide sequence ID" value="NZ_BNBU01000008.1"/>
</dbReference>
<keyword evidence="4" id="KW-0032">Aminotransferase</keyword>
<dbReference type="AlphaFoldDB" id="A0A7Y7B750"/>
<dbReference type="InterPro" id="IPR000653">
    <property type="entry name" value="DegT/StrS_aminotransferase"/>
</dbReference>
<sequence>MGTFAIDQAERELYAIRRGGEDILKHANYVLGPEVDLLEGHLAKDFGTRHAVGCNSGFGAHLLSLLALGIGPLPGDTVLVSAFSPASFAGAVLRRAATVKLADVAPGDVHLAADGVQGAAREVQAIVVHHLFGAAADMPAILKAAEDTPIMEVASYSLGAAIDGKRVGTFGTIGTADLREKTSLGAYGDAGLILTDDDATASRLREIRRETGCSEVFTGITAGNFHMDTLHAAILLHKLEFRAAEARQRALVGKAFLDALASAGVTELTVPANRQEVTRLVVLAEQRDELARQLNSRTVKARPWWPVPIHLQPGFRELGYARGDFPNAEDVAARSLEIPLPQSAAEAEHVAGLVAEFYGHR</sequence>
<reference evidence="4 5" key="1">
    <citation type="submission" date="2020-04" db="EMBL/GenBank/DDBJ databases">
        <title>Draft Genome Sequence of Streptomyces morookaense DSM 40503, an 8-azaguanine-producing strain.</title>
        <authorList>
            <person name="Qi J."/>
            <person name="Gao J.-M."/>
        </authorList>
    </citation>
    <scope>NUCLEOTIDE SEQUENCE [LARGE SCALE GENOMIC DNA]</scope>
    <source>
        <strain evidence="4 5">DSM 40503</strain>
    </source>
</reference>
<dbReference type="SUPFAM" id="SSF53383">
    <property type="entry name" value="PLP-dependent transferases"/>
    <property type="match status" value="1"/>
</dbReference>
<protein>
    <submittedName>
        <fullName evidence="4">DegT/DnrJ/EryC1/StrS family aminotransferase</fullName>
    </submittedName>
</protein>
<comment type="similarity">
    <text evidence="2 3">Belongs to the DegT/DnrJ/EryC1 family.</text>
</comment>
<accession>A0A7Y7B750</accession>
<name>A0A7Y7B750_STRMO</name>